<dbReference type="Proteomes" id="UP000219994">
    <property type="component" value="Unassembled WGS sequence"/>
</dbReference>
<dbReference type="InterPro" id="IPR000515">
    <property type="entry name" value="MetI-like"/>
</dbReference>
<feature type="transmembrane region" description="Helical" evidence="7">
    <location>
        <begin position="137"/>
        <end position="159"/>
    </location>
</feature>
<reference evidence="10" key="1">
    <citation type="submission" date="2017-03" db="EMBL/GenBank/DDBJ databases">
        <authorList>
            <person name="Lund M.B."/>
        </authorList>
    </citation>
    <scope>NUCLEOTIDE SEQUENCE [LARGE SCALE GENOMIC DNA]</scope>
</reference>
<dbReference type="GO" id="GO:0055085">
    <property type="term" value="P:transmembrane transport"/>
    <property type="evidence" value="ECO:0007669"/>
    <property type="project" value="InterPro"/>
</dbReference>
<evidence type="ECO:0000256" key="3">
    <source>
        <dbReference type="ARBA" id="ARBA00022475"/>
    </source>
</evidence>
<comment type="subcellular location">
    <subcellularLocation>
        <location evidence="1 7">Cell membrane</location>
        <topology evidence="1 7">Multi-pass membrane protein</topology>
    </subcellularLocation>
</comment>
<name>A0A2A6FP41_9MICO</name>
<evidence type="ECO:0000313" key="9">
    <source>
        <dbReference type="EMBL" id="PDQ34438.1"/>
    </source>
</evidence>
<dbReference type="EMBL" id="NAEP01000053">
    <property type="protein sequence ID" value="PDQ34438.1"/>
    <property type="molecule type" value="Genomic_DNA"/>
</dbReference>
<evidence type="ECO:0000256" key="4">
    <source>
        <dbReference type="ARBA" id="ARBA00022692"/>
    </source>
</evidence>
<evidence type="ECO:0000313" key="10">
    <source>
        <dbReference type="Proteomes" id="UP000219994"/>
    </source>
</evidence>
<gene>
    <name evidence="9" type="ORF">B5766_11560</name>
</gene>
<evidence type="ECO:0000256" key="6">
    <source>
        <dbReference type="ARBA" id="ARBA00023136"/>
    </source>
</evidence>
<dbReference type="CDD" id="cd06261">
    <property type="entry name" value="TM_PBP2"/>
    <property type="match status" value="1"/>
</dbReference>
<keyword evidence="4 7" id="KW-0812">Transmembrane</keyword>
<feature type="transmembrane region" description="Helical" evidence="7">
    <location>
        <begin position="103"/>
        <end position="125"/>
    </location>
</feature>
<comment type="caution">
    <text evidence="9">The sequence shown here is derived from an EMBL/GenBank/DDBJ whole genome shotgun (WGS) entry which is preliminary data.</text>
</comment>
<sequence>MKTYTWRTGILEFFMVFVGVVFAFPLYVLVNISIRQANDPSPAVALTTQPTFHNYVDAWGQAGLGQAMLNSLFVTATSILLIVLIGALTAYVIVRVSSRLSTFLFWLFLCGLLLPFQIAMLPLYFTVRDLGLLGNLWSLVIFYVGGQLPFALFLYAGFMRALPMDYEEAAWIDGATVLRGFWRVVFPLLRAITGTVIILSAITIWNDLLTPLLYLSGTTNTTLPVAIMGFVDQFVSNWPLIFAGLVIAVSPILAAFFVLQRSVIRGFSSGLKG</sequence>
<dbReference type="InterPro" id="IPR035906">
    <property type="entry name" value="MetI-like_sf"/>
</dbReference>
<feature type="transmembrane region" description="Helical" evidence="7">
    <location>
        <begin position="238"/>
        <end position="259"/>
    </location>
</feature>
<keyword evidence="2 7" id="KW-0813">Transport</keyword>
<dbReference type="SUPFAM" id="SSF161098">
    <property type="entry name" value="MetI-like"/>
    <property type="match status" value="1"/>
</dbReference>
<dbReference type="PANTHER" id="PTHR43744">
    <property type="entry name" value="ABC TRANSPORTER PERMEASE PROTEIN MG189-RELATED-RELATED"/>
    <property type="match status" value="1"/>
</dbReference>
<dbReference type="Gene3D" id="1.10.3720.10">
    <property type="entry name" value="MetI-like"/>
    <property type="match status" value="1"/>
</dbReference>
<feature type="transmembrane region" description="Helical" evidence="7">
    <location>
        <begin position="12"/>
        <end position="34"/>
    </location>
</feature>
<organism evidence="9 10">
    <name type="scientific">Candidatus Lumbricidiphila eiseniae</name>
    <dbReference type="NCBI Taxonomy" id="1969409"/>
    <lineage>
        <taxon>Bacteria</taxon>
        <taxon>Bacillati</taxon>
        <taxon>Actinomycetota</taxon>
        <taxon>Actinomycetes</taxon>
        <taxon>Micrococcales</taxon>
        <taxon>Microbacteriaceae</taxon>
        <taxon>Candidatus Lumbricidiphila</taxon>
    </lineage>
</organism>
<accession>A0A2A6FP41</accession>
<feature type="transmembrane region" description="Helical" evidence="7">
    <location>
        <begin position="180"/>
        <end position="205"/>
    </location>
</feature>
<evidence type="ECO:0000256" key="7">
    <source>
        <dbReference type="RuleBase" id="RU363032"/>
    </source>
</evidence>
<evidence type="ECO:0000259" key="8">
    <source>
        <dbReference type="PROSITE" id="PS50928"/>
    </source>
</evidence>
<evidence type="ECO:0000256" key="5">
    <source>
        <dbReference type="ARBA" id="ARBA00022989"/>
    </source>
</evidence>
<protein>
    <submittedName>
        <fullName evidence="9">Sugar ABC transporter permease</fullName>
    </submittedName>
</protein>
<dbReference type="PROSITE" id="PS50928">
    <property type="entry name" value="ABC_TM1"/>
    <property type="match status" value="1"/>
</dbReference>
<dbReference type="PANTHER" id="PTHR43744:SF3">
    <property type="entry name" value="LACTOSE TRANSPORT SYSTEM PERMEASE PROTEIN LACG"/>
    <property type="match status" value="1"/>
</dbReference>
<feature type="domain" description="ABC transmembrane type-1" evidence="8">
    <location>
        <begin position="68"/>
        <end position="259"/>
    </location>
</feature>
<feature type="transmembrane region" description="Helical" evidence="7">
    <location>
        <begin position="72"/>
        <end position="94"/>
    </location>
</feature>
<dbReference type="AlphaFoldDB" id="A0A2A6FP41"/>
<comment type="similarity">
    <text evidence="7">Belongs to the binding-protein-dependent transport system permease family.</text>
</comment>
<proteinExistence type="inferred from homology"/>
<keyword evidence="3" id="KW-1003">Cell membrane</keyword>
<dbReference type="Pfam" id="PF00528">
    <property type="entry name" value="BPD_transp_1"/>
    <property type="match status" value="1"/>
</dbReference>
<keyword evidence="5 7" id="KW-1133">Transmembrane helix</keyword>
<keyword evidence="6 7" id="KW-0472">Membrane</keyword>
<dbReference type="GO" id="GO:0005886">
    <property type="term" value="C:plasma membrane"/>
    <property type="evidence" value="ECO:0007669"/>
    <property type="project" value="UniProtKB-SubCell"/>
</dbReference>
<evidence type="ECO:0000256" key="1">
    <source>
        <dbReference type="ARBA" id="ARBA00004651"/>
    </source>
</evidence>
<evidence type="ECO:0000256" key="2">
    <source>
        <dbReference type="ARBA" id="ARBA00022448"/>
    </source>
</evidence>